<organism evidence="1 2">
    <name type="scientific">Lentilactobacillus diolivorans</name>
    <dbReference type="NCBI Taxonomy" id="179838"/>
    <lineage>
        <taxon>Bacteria</taxon>
        <taxon>Bacillati</taxon>
        <taxon>Bacillota</taxon>
        <taxon>Bacilli</taxon>
        <taxon>Lactobacillales</taxon>
        <taxon>Lactobacillaceae</taxon>
        <taxon>Lentilactobacillus</taxon>
    </lineage>
</organism>
<proteinExistence type="predicted"/>
<protein>
    <recommendedName>
        <fullName evidence="3">Transposase</fullName>
    </recommendedName>
</protein>
<evidence type="ECO:0000313" key="1">
    <source>
        <dbReference type="EMBL" id="GEP23187.1"/>
    </source>
</evidence>
<reference evidence="1 2" key="1">
    <citation type="submission" date="2019-07" db="EMBL/GenBank/DDBJ databases">
        <title>Whole genome shotgun sequence of Lactobacillus diolivorans NBRC 107869.</title>
        <authorList>
            <person name="Hosoyama A."/>
            <person name="Uohara A."/>
            <person name="Ohji S."/>
            <person name="Ichikawa N."/>
        </authorList>
    </citation>
    <scope>NUCLEOTIDE SEQUENCE [LARGE SCALE GENOMIC DNA]</scope>
    <source>
        <strain evidence="1 2">NBRC 107869</strain>
    </source>
</reference>
<comment type="caution">
    <text evidence="1">The sequence shown here is derived from an EMBL/GenBank/DDBJ whole genome shotgun (WGS) entry which is preliminary data.</text>
</comment>
<keyword evidence="2" id="KW-1185">Reference proteome</keyword>
<accession>A0ABQ0XAQ7</accession>
<name>A0ABQ0XAQ7_9LACO</name>
<gene>
    <name evidence="1" type="ORF">LDI01_07800</name>
</gene>
<dbReference type="EMBL" id="BKAB01000009">
    <property type="protein sequence ID" value="GEP23187.1"/>
    <property type="molecule type" value="Genomic_DNA"/>
</dbReference>
<evidence type="ECO:0000313" key="2">
    <source>
        <dbReference type="Proteomes" id="UP000321409"/>
    </source>
</evidence>
<dbReference type="Proteomes" id="UP000321409">
    <property type="component" value="Unassembled WGS sequence"/>
</dbReference>
<sequence length="51" mass="6048">MRAITANIPVNDIENAHSKVNKLKQKWYPLWYHFYLISVNMIKFLVGNKTV</sequence>
<evidence type="ECO:0008006" key="3">
    <source>
        <dbReference type="Google" id="ProtNLM"/>
    </source>
</evidence>